<keyword evidence="4 10" id="KW-0479">Metal-binding</keyword>
<gene>
    <name evidence="12" type="primary">Mipep</name>
    <name evidence="12" type="ORF">TNCT_553171</name>
</gene>
<keyword evidence="5 10" id="KW-0378">Hydrolase</keyword>
<keyword evidence="3 10" id="KW-0645">Protease</keyword>
<dbReference type="GO" id="GO:0046872">
    <property type="term" value="F:metal ion binding"/>
    <property type="evidence" value="ECO:0007669"/>
    <property type="project" value="UniProtKB-UniRule"/>
</dbReference>
<comment type="similarity">
    <text evidence="2 10">Belongs to the peptidase M3 family.</text>
</comment>
<evidence type="ECO:0000256" key="6">
    <source>
        <dbReference type="ARBA" id="ARBA00022833"/>
    </source>
</evidence>
<dbReference type="InterPro" id="IPR001567">
    <property type="entry name" value="Pept_M3A_M3B_dom"/>
</dbReference>
<keyword evidence="13" id="KW-1185">Reference proteome</keyword>
<keyword evidence="7" id="KW-0809">Transit peptide</keyword>
<evidence type="ECO:0000256" key="7">
    <source>
        <dbReference type="ARBA" id="ARBA00022946"/>
    </source>
</evidence>
<evidence type="ECO:0000256" key="9">
    <source>
        <dbReference type="ARBA" id="ARBA00023128"/>
    </source>
</evidence>
<evidence type="ECO:0000259" key="11">
    <source>
        <dbReference type="Pfam" id="PF01432"/>
    </source>
</evidence>
<dbReference type="CDD" id="cd06457">
    <property type="entry name" value="M3A_MIP"/>
    <property type="match status" value="1"/>
</dbReference>
<dbReference type="PANTHER" id="PTHR11804:SF79">
    <property type="entry name" value="MITOCHONDRIAL INTERMEDIATE PEPTIDASE"/>
    <property type="match status" value="1"/>
</dbReference>
<dbReference type="Gene3D" id="3.40.390.10">
    <property type="entry name" value="Collagenase (Catalytic Domain)"/>
    <property type="match status" value="1"/>
</dbReference>
<proteinExistence type="inferred from homology"/>
<dbReference type="SUPFAM" id="SSF55486">
    <property type="entry name" value="Metalloproteases ('zincins'), catalytic domain"/>
    <property type="match status" value="1"/>
</dbReference>
<evidence type="ECO:0000313" key="12">
    <source>
        <dbReference type="EMBL" id="GFQ66186.1"/>
    </source>
</evidence>
<dbReference type="GO" id="GO:0005739">
    <property type="term" value="C:mitochondrion"/>
    <property type="evidence" value="ECO:0007669"/>
    <property type="project" value="UniProtKB-SubCell"/>
</dbReference>
<evidence type="ECO:0000256" key="1">
    <source>
        <dbReference type="ARBA" id="ARBA00004173"/>
    </source>
</evidence>
<dbReference type="Pfam" id="PF01432">
    <property type="entry name" value="Peptidase_M3"/>
    <property type="match status" value="1"/>
</dbReference>
<accession>A0A8X6K8K3</accession>
<comment type="subcellular location">
    <subcellularLocation>
        <location evidence="1">Mitochondrion</location>
    </subcellularLocation>
</comment>
<keyword evidence="9" id="KW-0496">Mitochondrion</keyword>
<dbReference type="Proteomes" id="UP000887116">
    <property type="component" value="Unassembled WGS sequence"/>
</dbReference>
<keyword evidence="6 10" id="KW-0862">Zinc</keyword>
<evidence type="ECO:0000256" key="10">
    <source>
        <dbReference type="RuleBase" id="RU003435"/>
    </source>
</evidence>
<feature type="domain" description="Peptidase M3A/M3B catalytic" evidence="11">
    <location>
        <begin position="246"/>
        <end position="686"/>
    </location>
</feature>
<evidence type="ECO:0000313" key="13">
    <source>
        <dbReference type="Proteomes" id="UP000887116"/>
    </source>
</evidence>
<dbReference type="InterPro" id="IPR024079">
    <property type="entry name" value="MetalloPept_cat_dom_sf"/>
</dbReference>
<dbReference type="GO" id="GO:0004222">
    <property type="term" value="F:metalloendopeptidase activity"/>
    <property type="evidence" value="ECO:0007669"/>
    <property type="project" value="InterPro"/>
</dbReference>
<evidence type="ECO:0000256" key="4">
    <source>
        <dbReference type="ARBA" id="ARBA00022723"/>
    </source>
</evidence>
<keyword evidence="8 10" id="KW-0482">Metalloprotease</keyword>
<evidence type="ECO:0000256" key="2">
    <source>
        <dbReference type="ARBA" id="ARBA00006040"/>
    </source>
</evidence>
<dbReference type="AlphaFoldDB" id="A0A8X6K8K3"/>
<sequence>MLVRTNLRILKIKLWSDQCFNVQRNLASWSSVAYAFNTKPSKVRSLKSQFLGERTGIFGYQELQEPYGFYLLKENAVGKADMLIREIKSPTRKRKMVRVFDELSDTLCKVADLAEFVRIAHPQERFSYAAKETSISISSFVEELNTNKELYDKLKYVTKNGDICSTDHIDNYIADLFLFDFEQSGIHLDQETRDKIVAFNDYILHVGSHFMSKTLAPRTVLKSQLPETIRNLFSGDGETIIVNDLYSDSKNELLREAAYKIFLYPDKQQEELLHELLAARQKLANLCGFSTYADRAVRGSMAGTPVFIHEFLRLLSEKIKPKADDDYSAMLEMKQKVNKNAKDIMPWDVAYLISKLKQREFAVDSSDYSPYFSLGACMDGLDYIFKSLYNVSLKVEDVIEGEIWHDDVRKISVVEREEVLGYIYCDFFERPQKPNQDCHFTIQGGRLCDDGTYQKPIVVLMLNLPNPSWSQPTLLTTGMLDNLFHEMGHAMHSMLARTSYQHVTGTRCSTDLAEVPSVLMEYFASDPRVVSKFAKHFKTGEVIPHHLVSKLQSCKKKFSACETQLQVFYAAFDQACHSNNFLNFSSTELLAQIQNLYYGLPHVPNTAWQLRFGHLVGYGAKYYSYLMSRAVASWIWHRYFKDDPFNQAAGTKYRNELLAHGGSKPPRKLVEDFLGTKMTPECLSDALLKDIDSEPIK</sequence>
<dbReference type="InterPro" id="IPR045090">
    <property type="entry name" value="Pept_M3A_M3B"/>
</dbReference>
<dbReference type="EMBL" id="BMAO01030163">
    <property type="protein sequence ID" value="GFQ66186.1"/>
    <property type="molecule type" value="Genomic_DNA"/>
</dbReference>
<dbReference type="PANTHER" id="PTHR11804">
    <property type="entry name" value="PROTEASE M3 THIMET OLIGOPEPTIDASE-RELATED"/>
    <property type="match status" value="1"/>
</dbReference>
<dbReference type="Gene3D" id="1.10.1370.10">
    <property type="entry name" value="Neurolysin, domain 3"/>
    <property type="match status" value="1"/>
</dbReference>
<comment type="cofactor">
    <cofactor evidence="10">
        <name>Zn(2+)</name>
        <dbReference type="ChEBI" id="CHEBI:29105"/>
    </cofactor>
    <text evidence="10">Binds 1 zinc ion.</text>
</comment>
<dbReference type="InterPro" id="IPR024077">
    <property type="entry name" value="Neurolysin/TOP_dom2"/>
</dbReference>
<dbReference type="OrthoDB" id="17530at2759"/>
<protein>
    <submittedName>
        <fullName evidence="12">Mitochondrial intermediate peptidase</fullName>
    </submittedName>
</protein>
<dbReference type="GO" id="GO:0006627">
    <property type="term" value="P:protein processing involved in protein targeting to mitochondrion"/>
    <property type="evidence" value="ECO:0007669"/>
    <property type="project" value="TreeGrafter"/>
</dbReference>
<evidence type="ECO:0000256" key="5">
    <source>
        <dbReference type="ARBA" id="ARBA00022801"/>
    </source>
</evidence>
<evidence type="ECO:0000256" key="8">
    <source>
        <dbReference type="ARBA" id="ARBA00023049"/>
    </source>
</evidence>
<dbReference type="FunFam" id="3.40.390.10:FF:000013">
    <property type="entry name" value="Mitochondrial intermediate peptidase"/>
    <property type="match status" value="1"/>
</dbReference>
<comment type="caution">
    <text evidence="12">The sequence shown here is derived from an EMBL/GenBank/DDBJ whole genome shotgun (WGS) entry which is preliminary data.</text>
</comment>
<reference evidence="12" key="1">
    <citation type="submission" date="2020-07" db="EMBL/GenBank/DDBJ databases">
        <title>Multicomponent nature underlies the extraordinary mechanical properties of spider dragline silk.</title>
        <authorList>
            <person name="Kono N."/>
            <person name="Nakamura H."/>
            <person name="Mori M."/>
            <person name="Yoshida Y."/>
            <person name="Ohtoshi R."/>
            <person name="Malay A.D."/>
            <person name="Moran D.A.P."/>
            <person name="Tomita M."/>
            <person name="Numata K."/>
            <person name="Arakawa K."/>
        </authorList>
    </citation>
    <scope>NUCLEOTIDE SEQUENCE</scope>
</reference>
<dbReference type="GO" id="GO:0006518">
    <property type="term" value="P:peptide metabolic process"/>
    <property type="evidence" value="ECO:0007669"/>
    <property type="project" value="TreeGrafter"/>
</dbReference>
<name>A0A8X6K8K3_TRICU</name>
<organism evidence="12 13">
    <name type="scientific">Trichonephila clavata</name>
    <name type="common">Joro spider</name>
    <name type="synonym">Nephila clavata</name>
    <dbReference type="NCBI Taxonomy" id="2740835"/>
    <lineage>
        <taxon>Eukaryota</taxon>
        <taxon>Metazoa</taxon>
        <taxon>Ecdysozoa</taxon>
        <taxon>Arthropoda</taxon>
        <taxon>Chelicerata</taxon>
        <taxon>Arachnida</taxon>
        <taxon>Araneae</taxon>
        <taxon>Araneomorphae</taxon>
        <taxon>Entelegynae</taxon>
        <taxon>Araneoidea</taxon>
        <taxon>Nephilidae</taxon>
        <taxon>Trichonephila</taxon>
    </lineage>
</organism>
<evidence type="ECO:0000256" key="3">
    <source>
        <dbReference type="ARBA" id="ARBA00022670"/>
    </source>
</evidence>
<dbReference type="InterPro" id="IPR033851">
    <property type="entry name" value="M3A_MIP"/>
</dbReference>